<sequence length="84" mass="8969">MQLEIITPDATVYQGEVESAKFPGSNGSFQVLKDHAPLISSLAKGELSYKDADGEHNIIVDGGTVEVLNNQIIVLAESVIEEGQ</sequence>
<dbReference type="InterPro" id="IPR001469">
    <property type="entry name" value="ATP_synth_F1_dsu/esu"/>
</dbReference>
<evidence type="ECO:0000256" key="8">
    <source>
        <dbReference type="ARBA" id="ARBA00023310"/>
    </source>
</evidence>
<evidence type="ECO:0000256" key="5">
    <source>
        <dbReference type="ARBA" id="ARBA00023065"/>
    </source>
</evidence>
<keyword evidence="6" id="KW-0472">Membrane</keyword>
<dbReference type="CDD" id="cd12152">
    <property type="entry name" value="F1-ATPase_delta"/>
    <property type="match status" value="1"/>
</dbReference>
<evidence type="ECO:0000256" key="2">
    <source>
        <dbReference type="ARBA" id="ARBA00004184"/>
    </source>
</evidence>
<evidence type="ECO:0000256" key="1">
    <source>
        <dbReference type="ARBA" id="ARBA00003543"/>
    </source>
</evidence>
<accession>A0ABT8KIK2</accession>
<dbReference type="NCBIfam" id="TIGR01216">
    <property type="entry name" value="ATP_synt_epsi"/>
    <property type="match status" value="1"/>
</dbReference>
<dbReference type="RefSeq" id="WP_346750567.1">
    <property type="nucleotide sequence ID" value="NZ_JAUJEA010000001.1"/>
</dbReference>
<proteinExistence type="inferred from homology"/>
<evidence type="ECO:0000256" key="9">
    <source>
        <dbReference type="RuleBase" id="RU003656"/>
    </source>
</evidence>
<dbReference type="Gene3D" id="2.60.15.10">
    <property type="entry name" value="F0F1 ATP synthase delta/epsilon subunit, N-terminal"/>
    <property type="match status" value="1"/>
</dbReference>
<evidence type="ECO:0000313" key="11">
    <source>
        <dbReference type="EMBL" id="MDN5200544.1"/>
    </source>
</evidence>
<comment type="subcellular location">
    <subcellularLocation>
        <location evidence="2">Endomembrane system</location>
        <topology evidence="2">Peripheral membrane protein</topology>
    </subcellularLocation>
</comment>
<evidence type="ECO:0000256" key="4">
    <source>
        <dbReference type="ARBA" id="ARBA00022448"/>
    </source>
</evidence>
<dbReference type="Proteomes" id="UP001172082">
    <property type="component" value="Unassembled WGS sequence"/>
</dbReference>
<comment type="caution">
    <text evidence="11">The sequence shown here is derived from an EMBL/GenBank/DDBJ whole genome shotgun (WGS) entry which is preliminary data.</text>
</comment>
<dbReference type="Pfam" id="PF02823">
    <property type="entry name" value="ATP-synt_DE_N"/>
    <property type="match status" value="1"/>
</dbReference>
<dbReference type="PANTHER" id="PTHR13822:SF10">
    <property type="entry name" value="ATP SYNTHASE EPSILON CHAIN, CHLOROPLASTIC"/>
    <property type="match status" value="1"/>
</dbReference>
<keyword evidence="7 9" id="KW-0139">CF(1)</keyword>
<comment type="subunit">
    <text evidence="9">F-type ATPases have 2 components, CF(1) - the catalytic core - and CF(0) - the membrane proton channel. CF(1) has five subunits: alpha(3), beta(3), gamma(1), delta(1), epsilon(1). CF(0) has three main subunits: a, b and c.</text>
</comment>
<comment type="similarity">
    <text evidence="3 9">Belongs to the ATPase epsilon chain family.</text>
</comment>
<dbReference type="InterPro" id="IPR020546">
    <property type="entry name" value="ATP_synth_F1_dsu/esu_N"/>
</dbReference>
<keyword evidence="4 9" id="KW-0813">Transport</keyword>
<evidence type="ECO:0000313" key="12">
    <source>
        <dbReference type="Proteomes" id="UP001172082"/>
    </source>
</evidence>
<feature type="domain" description="ATP synthase F1 complex delta/epsilon subunit N-terminal" evidence="10">
    <location>
        <begin position="1"/>
        <end position="78"/>
    </location>
</feature>
<evidence type="ECO:0000256" key="6">
    <source>
        <dbReference type="ARBA" id="ARBA00023136"/>
    </source>
</evidence>
<organism evidence="11 12">
    <name type="scientific">Splendidivirga corallicola</name>
    <dbReference type="NCBI Taxonomy" id="3051826"/>
    <lineage>
        <taxon>Bacteria</taxon>
        <taxon>Pseudomonadati</taxon>
        <taxon>Bacteroidota</taxon>
        <taxon>Cytophagia</taxon>
        <taxon>Cytophagales</taxon>
        <taxon>Splendidivirgaceae</taxon>
        <taxon>Splendidivirga</taxon>
    </lineage>
</organism>
<comment type="function">
    <text evidence="1">Produces ATP from ADP in the presence of a proton gradient across the membrane.</text>
</comment>
<dbReference type="InterPro" id="IPR036771">
    <property type="entry name" value="ATPsynth_dsu/esu_N"/>
</dbReference>
<dbReference type="PANTHER" id="PTHR13822">
    <property type="entry name" value="ATP SYNTHASE DELTA/EPSILON CHAIN"/>
    <property type="match status" value="1"/>
</dbReference>
<name>A0ABT8KIK2_9BACT</name>
<keyword evidence="5 9" id="KW-0406">Ion transport</keyword>
<gene>
    <name evidence="11" type="primary">atpC</name>
    <name evidence="11" type="ORF">QQ008_04205</name>
</gene>
<evidence type="ECO:0000259" key="10">
    <source>
        <dbReference type="Pfam" id="PF02823"/>
    </source>
</evidence>
<keyword evidence="12" id="KW-1185">Reference proteome</keyword>
<reference evidence="11" key="1">
    <citation type="submission" date="2023-06" db="EMBL/GenBank/DDBJ databases">
        <title>Genomic of Parafulvivirga corallium.</title>
        <authorList>
            <person name="Wang G."/>
        </authorList>
    </citation>
    <scope>NUCLEOTIDE SEQUENCE</scope>
    <source>
        <strain evidence="11">BMA10</strain>
    </source>
</reference>
<protein>
    <submittedName>
        <fullName evidence="11">ATP synthase F1 subunit epsilon</fullName>
    </submittedName>
</protein>
<keyword evidence="8 9" id="KW-0066">ATP synthesis</keyword>
<evidence type="ECO:0000256" key="7">
    <source>
        <dbReference type="ARBA" id="ARBA00023196"/>
    </source>
</evidence>
<dbReference type="EMBL" id="JAUJEA010000001">
    <property type="protein sequence ID" value="MDN5200544.1"/>
    <property type="molecule type" value="Genomic_DNA"/>
</dbReference>
<evidence type="ECO:0000256" key="3">
    <source>
        <dbReference type="ARBA" id="ARBA00005712"/>
    </source>
</evidence>
<dbReference type="SUPFAM" id="SSF51344">
    <property type="entry name" value="Epsilon subunit of F1F0-ATP synthase N-terminal domain"/>
    <property type="match status" value="1"/>
</dbReference>